<dbReference type="SUPFAM" id="SSF103481">
    <property type="entry name" value="Multidrug resistance efflux transporter EmrE"/>
    <property type="match status" value="2"/>
</dbReference>
<feature type="transmembrane region" description="Helical" evidence="6">
    <location>
        <begin position="243"/>
        <end position="262"/>
    </location>
</feature>
<feature type="transmembrane region" description="Helical" evidence="6">
    <location>
        <begin position="97"/>
        <end position="118"/>
    </location>
</feature>
<dbReference type="RefSeq" id="WP_344313104.1">
    <property type="nucleotide sequence ID" value="NZ_BAAANY010000020.1"/>
</dbReference>
<evidence type="ECO:0000256" key="2">
    <source>
        <dbReference type="ARBA" id="ARBA00007362"/>
    </source>
</evidence>
<dbReference type="PANTHER" id="PTHR32322">
    <property type="entry name" value="INNER MEMBRANE TRANSPORTER"/>
    <property type="match status" value="1"/>
</dbReference>
<keyword evidence="9" id="KW-1185">Reference proteome</keyword>
<organism evidence="8 9">
    <name type="scientific">Fodinicola feengrottensis</name>
    <dbReference type="NCBI Taxonomy" id="435914"/>
    <lineage>
        <taxon>Bacteria</taxon>
        <taxon>Bacillati</taxon>
        <taxon>Actinomycetota</taxon>
        <taxon>Actinomycetes</taxon>
        <taxon>Mycobacteriales</taxon>
        <taxon>Fodinicola</taxon>
    </lineage>
</organism>
<comment type="caution">
    <text evidence="8">The sequence shown here is derived from an EMBL/GenBank/DDBJ whole genome shotgun (WGS) entry which is preliminary data.</text>
</comment>
<feature type="transmembrane region" description="Helical" evidence="6">
    <location>
        <begin position="69"/>
        <end position="91"/>
    </location>
</feature>
<keyword evidence="5 6" id="KW-0472">Membrane</keyword>
<dbReference type="InterPro" id="IPR000620">
    <property type="entry name" value="EamA_dom"/>
</dbReference>
<feature type="transmembrane region" description="Helical" evidence="6">
    <location>
        <begin position="268"/>
        <end position="286"/>
    </location>
</feature>
<comment type="similarity">
    <text evidence="2">Belongs to the EamA transporter family.</text>
</comment>
<feature type="transmembrane region" description="Helical" evidence="6">
    <location>
        <begin position="125"/>
        <end position="144"/>
    </location>
</feature>
<dbReference type="Proteomes" id="UP001500618">
    <property type="component" value="Unassembled WGS sequence"/>
</dbReference>
<dbReference type="InterPro" id="IPR050638">
    <property type="entry name" value="AA-Vitamin_Transporters"/>
</dbReference>
<comment type="subcellular location">
    <subcellularLocation>
        <location evidence="1">Membrane</location>
        <topology evidence="1">Multi-pass membrane protein</topology>
    </subcellularLocation>
</comment>
<reference evidence="8 9" key="1">
    <citation type="journal article" date="2019" name="Int. J. Syst. Evol. Microbiol.">
        <title>The Global Catalogue of Microorganisms (GCM) 10K type strain sequencing project: providing services to taxonomists for standard genome sequencing and annotation.</title>
        <authorList>
            <consortium name="The Broad Institute Genomics Platform"/>
            <consortium name="The Broad Institute Genome Sequencing Center for Infectious Disease"/>
            <person name="Wu L."/>
            <person name="Ma J."/>
        </authorList>
    </citation>
    <scope>NUCLEOTIDE SEQUENCE [LARGE SCALE GENOMIC DNA]</scope>
    <source>
        <strain evidence="8 9">JCM 14718</strain>
    </source>
</reference>
<dbReference type="EMBL" id="BAAANY010000020">
    <property type="protein sequence ID" value="GAA1696708.1"/>
    <property type="molecule type" value="Genomic_DNA"/>
</dbReference>
<evidence type="ECO:0000256" key="1">
    <source>
        <dbReference type="ARBA" id="ARBA00004141"/>
    </source>
</evidence>
<feature type="transmembrane region" description="Helical" evidence="6">
    <location>
        <begin position="150"/>
        <end position="173"/>
    </location>
</feature>
<evidence type="ECO:0000256" key="5">
    <source>
        <dbReference type="ARBA" id="ARBA00023136"/>
    </source>
</evidence>
<keyword evidence="3 6" id="KW-0812">Transmembrane</keyword>
<evidence type="ECO:0000313" key="8">
    <source>
        <dbReference type="EMBL" id="GAA1696708.1"/>
    </source>
</evidence>
<feature type="transmembrane region" description="Helical" evidence="6">
    <location>
        <begin position="40"/>
        <end position="57"/>
    </location>
</feature>
<feature type="domain" description="EamA" evidence="7">
    <location>
        <begin position="150"/>
        <end position="283"/>
    </location>
</feature>
<gene>
    <name evidence="8" type="ORF">GCM10009765_52470</name>
</gene>
<dbReference type="PANTHER" id="PTHR32322:SF2">
    <property type="entry name" value="EAMA DOMAIN-CONTAINING PROTEIN"/>
    <property type="match status" value="1"/>
</dbReference>
<sequence>MGVDKIRGGLCCALAMMLVGSSFPASSLLLHYPYAGGQAIRYALGALILLPLAFRRGAPPPHRVTAREWGLLALLAATGLVGFNLAILFALRTAEPAVPGVIVGCVPVVLATVVPLAARKRPSGRILVAAGLVVAGAAIVQGFGRSDPAGLAFSLLALAGEAAFSLLAIPLLGRLGALGVSGYTTALATVQALVLALVLDGPAALRWPTPVEALALLWIALLVTVVAFISWYTGLQRVGAEHAGLFAGILPLTAALVAPLVGAGTLGLSQLVGGLAVAGGLAFGLVSGRRSGQPAVEPPVPV</sequence>
<accession>A0ABN2I1F5</accession>
<name>A0ABN2I1F5_9ACTN</name>
<evidence type="ECO:0000256" key="4">
    <source>
        <dbReference type="ARBA" id="ARBA00022989"/>
    </source>
</evidence>
<evidence type="ECO:0000256" key="6">
    <source>
        <dbReference type="SAM" id="Phobius"/>
    </source>
</evidence>
<evidence type="ECO:0000313" key="9">
    <source>
        <dbReference type="Proteomes" id="UP001500618"/>
    </source>
</evidence>
<evidence type="ECO:0000256" key="3">
    <source>
        <dbReference type="ARBA" id="ARBA00022692"/>
    </source>
</evidence>
<keyword evidence="4 6" id="KW-1133">Transmembrane helix</keyword>
<feature type="domain" description="EamA" evidence="7">
    <location>
        <begin position="8"/>
        <end position="140"/>
    </location>
</feature>
<protein>
    <submittedName>
        <fullName evidence="8">DMT family transporter</fullName>
    </submittedName>
</protein>
<dbReference type="Pfam" id="PF00892">
    <property type="entry name" value="EamA"/>
    <property type="match status" value="2"/>
</dbReference>
<feature type="transmembrane region" description="Helical" evidence="6">
    <location>
        <begin position="180"/>
        <end position="199"/>
    </location>
</feature>
<evidence type="ECO:0000259" key="7">
    <source>
        <dbReference type="Pfam" id="PF00892"/>
    </source>
</evidence>
<dbReference type="InterPro" id="IPR037185">
    <property type="entry name" value="EmrE-like"/>
</dbReference>
<proteinExistence type="inferred from homology"/>
<feature type="transmembrane region" description="Helical" evidence="6">
    <location>
        <begin position="211"/>
        <end position="231"/>
    </location>
</feature>